<dbReference type="RefSeq" id="XP_046061868.1">
    <property type="nucleotide sequence ID" value="XM_046204330.1"/>
</dbReference>
<dbReference type="GeneID" id="70235329"/>
<sequence length="444" mass="51621">MLIASRLRFRAFSTSIRALNSVVDLEGHVISLLRTVSPPTVPPAAVKYKEFADRSKRWLLPQVPDLDESVVNKYVFELTNYSYAPETFSTVKDQLLAIVESVPDLISKQSFVDIVQYFHFNMDDSTANEVITQMERTTSFQLDIDFHNVLLAFTATKTVYQPRIDRLQQIQTQGLSANANTWYYLYRALRTGSKRLELLDLMPEYGISQKPVFFSAAHELSKRSTHEQLLDFYAQNGYTLQNINSYLLNRLAATFLNERNVMGAFELVKRIHFDNSIPATVNMGTYSTFNKHFLAENQVYNSIAFCNEFQYVFRKKFSHIMALDIINGYLSSCTYFEKWPQLTRYLVNILVNNTTQKNFLLPRHFKVLANYARLHGLDEFKCRKVEVEDLAFGQKLINTLRWENHRLCPELEENNTSFIEMANQITPHQPQDQLDPSQILRKIH</sequence>
<keyword evidence="2" id="KW-1185">Reference proteome</keyword>
<dbReference type="EMBL" id="JAEUBE010000199">
    <property type="protein sequence ID" value="KAH3666912.1"/>
    <property type="molecule type" value="Genomic_DNA"/>
</dbReference>
<accession>A0A9P8P8S7</accession>
<comment type="caution">
    <text evidence="1">The sequence shown here is derived from an EMBL/GenBank/DDBJ whole genome shotgun (WGS) entry which is preliminary data.</text>
</comment>
<dbReference type="OrthoDB" id="3994818at2759"/>
<evidence type="ECO:0000313" key="1">
    <source>
        <dbReference type="EMBL" id="KAH3666912.1"/>
    </source>
</evidence>
<dbReference type="AlphaFoldDB" id="A0A9P8P8S7"/>
<reference evidence="1" key="2">
    <citation type="submission" date="2021-01" db="EMBL/GenBank/DDBJ databases">
        <authorList>
            <person name="Schikora-Tamarit M.A."/>
        </authorList>
    </citation>
    <scope>NUCLEOTIDE SEQUENCE</scope>
    <source>
        <strain evidence="1">CBS6075</strain>
    </source>
</reference>
<dbReference type="Proteomes" id="UP000769157">
    <property type="component" value="Unassembled WGS sequence"/>
</dbReference>
<organism evidence="1 2">
    <name type="scientific">Ogataea philodendri</name>
    <dbReference type="NCBI Taxonomy" id="1378263"/>
    <lineage>
        <taxon>Eukaryota</taxon>
        <taxon>Fungi</taxon>
        <taxon>Dikarya</taxon>
        <taxon>Ascomycota</taxon>
        <taxon>Saccharomycotina</taxon>
        <taxon>Pichiomycetes</taxon>
        <taxon>Pichiales</taxon>
        <taxon>Pichiaceae</taxon>
        <taxon>Ogataea</taxon>
    </lineage>
</organism>
<gene>
    <name evidence="1" type="ORF">OGAPHI_003362</name>
</gene>
<protein>
    <submittedName>
        <fullName evidence="1">Uncharacterized protein</fullName>
    </submittedName>
</protein>
<name>A0A9P8P8S7_9ASCO</name>
<evidence type="ECO:0000313" key="2">
    <source>
        <dbReference type="Proteomes" id="UP000769157"/>
    </source>
</evidence>
<proteinExistence type="predicted"/>
<reference evidence="1" key="1">
    <citation type="journal article" date="2021" name="Open Biol.">
        <title>Shared evolutionary footprints suggest mitochondrial oxidative damage underlies multiple complex I losses in fungi.</title>
        <authorList>
            <person name="Schikora-Tamarit M.A."/>
            <person name="Marcet-Houben M."/>
            <person name="Nosek J."/>
            <person name="Gabaldon T."/>
        </authorList>
    </citation>
    <scope>NUCLEOTIDE SEQUENCE</scope>
    <source>
        <strain evidence="1">CBS6075</strain>
    </source>
</reference>